<dbReference type="Gene3D" id="3.40.50.300">
    <property type="entry name" value="P-loop containing nucleotide triphosphate hydrolases"/>
    <property type="match status" value="1"/>
</dbReference>
<dbReference type="CDD" id="cd01129">
    <property type="entry name" value="PulE-GspE-like"/>
    <property type="match status" value="1"/>
</dbReference>
<dbReference type="GO" id="GO:0005886">
    <property type="term" value="C:plasma membrane"/>
    <property type="evidence" value="ECO:0007669"/>
    <property type="project" value="TreeGrafter"/>
</dbReference>
<proteinExistence type="inferred from homology"/>
<dbReference type="SUPFAM" id="SSF52540">
    <property type="entry name" value="P-loop containing nucleoside triphosphate hydrolases"/>
    <property type="match status" value="1"/>
</dbReference>
<dbReference type="Gene3D" id="3.30.450.90">
    <property type="match status" value="1"/>
</dbReference>
<dbReference type="InterPro" id="IPR003593">
    <property type="entry name" value="AAA+_ATPase"/>
</dbReference>
<sequence>MTDFSNEEKQEKRLAELRKKEEEDIVRILAARYDLNFIDLKPIPINTDALRLIPEENAREAKMAVFDKVGKKIQIAVFSPKNEKAVIILNKLETDGYKLQISMATTASLEKAWDRYHDLSYAVNTTAGTFDISTEQVTDYMSKIKKIADVSIIIKEILALKKAYKISKMMEAMIAGALALSASDIHVEPEEKYARIRFRLDGVLINVFDFDQETYELLLSRIKLLSGMKLNIKNSAQDGRFSVKILDNDIEIRSSVLPGAYNESVVMRLLNPKSIAVPLEELGIEKRTLDTLLEQIKKPTGMLLITGPTGSGKTTTLYAFMKKINSPDVKIITIEDPIEYHLPGVVQTQVDEEKDYTFLSGLRSALRQDPDVIMVGEIRDSETATIAINSALTGHLVFSTLHTNTAAGAFPRLIDLGVNPKIISSAVNTAMAQRLLRKLCVNCKIEVEPTAEEKKLIEKTLASINDKTYLNNIQTQKVWQAVGCEKCHGTGYKGRLAIAEIILMRKELEEILIKNPSEREIKSAVSSQNLLDMKQDGILKILQGISSISELGRVIDIKTEED</sequence>
<evidence type="ECO:0000313" key="5">
    <source>
        <dbReference type="EMBL" id="OHA47908.1"/>
    </source>
</evidence>
<accession>A0A1G2PHT7</accession>
<keyword evidence="2" id="KW-0547">Nucleotide-binding</keyword>
<dbReference type="PANTHER" id="PTHR30258:SF1">
    <property type="entry name" value="PROTEIN TRANSPORT PROTEIN HOFB HOMOLOG"/>
    <property type="match status" value="1"/>
</dbReference>
<dbReference type="GO" id="GO:0016887">
    <property type="term" value="F:ATP hydrolysis activity"/>
    <property type="evidence" value="ECO:0007669"/>
    <property type="project" value="TreeGrafter"/>
</dbReference>
<gene>
    <name evidence="5" type="ORF">A2541_02090</name>
</gene>
<dbReference type="InterPro" id="IPR001482">
    <property type="entry name" value="T2SS/T4SS_dom"/>
</dbReference>
<dbReference type="STRING" id="1802338.A2541_02090"/>
<dbReference type="InterPro" id="IPR007831">
    <property type="entry name" value="T2SS_GspE_N"/>
</dbReference>
<evidence type="ECO:0000256" key="2">
    <source>
        <dbReference type="ARBA" id="ARBA00022741"/>
    </source>
</evidence>
<dbReference type="SUPFAM" id="SSF160246">
    <property type="entry name" value="EspE N-terminal domain-like"/>
    <property type="match status" value="1"/>
</dbReference>
<dbReference type="Pfam" id="PF00437">
    <property type="entry name" value="T2SSE"/>
    <property type="match status" value="1"/>
</dbReference>
<protein>
    <recommendedName>
        <fullName evidence="4">Bacterial type II secretion system protein E domain-containing protein</fullName>
    </recommendedName>
</protein>
<dbReference type="PANTHER" id="PTHR30258">
    <property type="entry name" value="TYPE II SECRETION SYSTEM PROTEIN GSPE-RELATED"/>
    <property type="match status" value="1"/>
</dbReference>
<dbReference type="GO" id="GO:0005524">
    <property type="term" value="F:ATP binding"/>
    <property type="evidence" value="ECO:0007669"/>
    <property type="project" value="UniProtKB-KW"/>
</dbReference>
<evidence type="ECO:0000256" key="1">
    <source>
        <dbReference type="ARBA" id="ARBA00006611"/>
    </source>
</evidence>
<feature type="domain" description="Bacterial type II secretion system protein E" evidence="4">
    <location>
        <begin position="366"/>
        <end position="380"/>
    </location>
</feature>
<dbReference type="Proteomes" id="UP000176965">
    <property type="component" value="Unassembled WGS sequence"/>
</dbReference>
<dbReference type="InterPro" id="IPR027417">
    <property type="entry name" value="P-loop_NTPase"/>
</dbReference>
<dbReference type="EMBL" id="MHSQ01000001">
    <property type="protein sequence ID" value="OHA47908.1"/>
    <property type="molecule type" value="Genomic_DNA"/>
</dbReference>
<evidence type="ECO:0000259" key="4">
    <source>
        <dbReference type="PROSITE" id="PS00662"/>
    </source>
</evidence>
<dbReference type="Pfam" id="PF05157">
    <property type="entry name" value="MshEN"/>
    <property type="match status" value="1"/>
</dbReference>
<dbReference type="InterPro" id="IPR037257">
    <property type="entry name" value="T2SS_E_N_sf"/>
</dbReference>
<comment type="caution">
    <text evidence="5">The sequence shown here is derived from an EMBL/GenBank/DDBJ whole genome shotgun (WGS) entry which is preliminary data.</text>
</comment>
<comment type="similarity">
    <text evidence="1">Belongs to the GSP E family.</text>
</comment>
<name>A0A1G2PHT7_9BACT</name>
<reference evidence="5 6" key="1">
    <citation type="journal article" date="2016" name="Nat. Commun.">
        <title>Thousands of microbial genomes shed light on interconnected biogeochemical processes in an aquifer system.</title>
        <authorList>
            <person name="Anantharaman K."/>
            <person name="Brown C.T."/>
            <person name="Hug L.A."/>
            <person name="Sharon I."/>
            <person name="Castelle C.J."/>
            <person name="Probst A.J."/>
            <person name="Thomas B.C."/>
            <person name="Singh A."/>
            <person name="Wilkins M.J."/>
            <person name="Karaoz U."/>
            <person name="Brodie E.L."/>
            <person name="Williams K.H."/>
            <person name="Hubbard S.S."/>
            <person name="Banfield J.F."/>
        </authorList>
    </citation>
    <scope>NUCLEOTIDE SEQUENCE [LARGE SCALE GENOMIC DNA]</scope>
</reference>
<dbReference type="SMART" id="SM00382">
    <property type="entry name" value="AAA"/>
    <property type="match status" value="1"/>
</dbReference>
<dbReference type="PROSITE" id="PS00662">
    <property type="entry name" value="T2SP_E"/>
    <property type="match status" value="1"/>
</dbReference>
<keyword evidence="3" id="KW-0067">ATP-binding</keyword>
<organism evidence="5 6">
    <name type="scientific">Candidatus Taylorbacteria bacterium RIFOXYD2_FULL_36_9</name>
    <dbReference type="NCBI Taxonomy" id="1802338"/>
    <lineage>
        <taxon>Bacteria</taxon>
        <taxon>Candidatus Tayloriibacteriota</taxon>
    </lineage>
</organism>
<dbReference type="AlphaFoldDB" id="A0A1G2PHT7"/>
<evidence type="ECO:0000256" key="3">
    <source>
        <dbReference type="ARBA" id="ARBA00022840"/>
    </source>
</evidence>
<evidence type="ECO:0000313" key="6">
    <source>
        <dbReference type="Proteomes" id="UP000176965"/>
    </source>
</evidence>